<keyword evidence="3" id="KW-1185">Reference proteome</keyword>
<feature type="region of interest" description="Disordered" evidence="1">
    <location>
        <begin position="123"/>
        <end position="170"/>
    </location>
</feature>
<dbReference type="AlphaFoldDB" id="A0A917YFF9"/>
<sequence length="170" mass="18718">MVALVVWVPVVVATPQLRGGSGLRDSWGPRPQGNRPLVRERETYTSNAAYLEDLAAFVVAEGRTEAEGRVLARWVIASERMTFGFYDSAYAGWVQSLTCTMTVRNVVLTCSHAQGTREVVRRKHRQHRPGVGGGVLTAGDQQAVSADEIAPREPRRVQRHRGRGLDPGTK</sequence>
<name>A0A917YFF9_9ACTN</name>
<proteinExistence type="predicted"/>
<dbReference type="EMBL" id="BMMM01000030">
    <property type="protein sequence ID" value="GGN94330.1"/>
    <property type="molecule type" value="Genomic_DNA"/>
</dbReference>
<dbReference type="Proteomes" id="UP000600365">
    <property type="component" value="Unassembled WGS sequence"/>
</dbReference>
<gene>
    <name evidence="2" type="ORF">GCM10011579_093700</name>
</gene>
<comment type="caution">
    <text evidence="2">The sequence shown here is derived from an EMBL/GenBank/DDBJ whole genome shotgun (WGS) entry which is preliminary data.</text>
</comment>
<evidence type="ECO:0000256" key="1">
    <source>
        <dbReference type="SAM" id="MobiDB-lite"/>
    </source>
</evidence>
<protein>
    <submittedName>
        <fullName evidence="2">Uncharacterized protein</fullName>
    </submittedName>
</protein>
<organism evidence="2 3">
    <name type="scientific">Streptomyces albiflavescens</name>
    <dbReference type="NCBI Taxonomy" id="1623582"/>
    <lineage>
        <taxon>Bacteria</taxon>
        <taxon>Bacillati</taxon>
        <taxon>Actinomycetota</taxon>
        <taxon>Actinomycetes</taxon>
        <taxon>Kitasatosporales</taxon>
        <taxon>Streptomycetaceae</taxon>
        <taxon>Streptomyces</taxon>
    </lineage>
</organism>
<evidence type="ECO:0000313" key="3">
    <source>
        <dbReference type="Proteomes" id="UP000600365"/>
    </source>
</evidence>
<reference evidence="2 3" key="1">
    <citation type="journal article" date="2014" name="Int. J. Syst. Evol. Microbiol.">
        <title>Complete genome sequence of Corynebacterium casei LMG S-19264T (=DSM 44701T), isolated from a smear-ripened cheese.</title>
        <authorList>
            <consortium name="US DOE Joint Genome Institute (JGI-PGF)"/>
            <person name="Walter F."/>
            <person name="Albersmeier A."/>
            <person name="Kalinowski J."/>
            <person name="Ruckert C."/>
        </authorList>
    </citation>
    <scope>NUCLEOTIDE SEQUENCE [LARGE SCALE GENOMIC DNA]</scope>
    <source>
        <strain evidence="2 3">CGMCC 4.7111</strain>
    </source>
</reference>
<dbReference type="RefSeq" id="WP_189192283.1">
    <property type="nucleotide sequence ID" value="NZ_BMMM01000030.1"/>
</dbReference>
<evidence type="ECO:0000313" key="2">
    <source>
        <dbReference type="EMBL" id="GGN94330.1"/>
    </source>
</evidence>
<accession>A0A917YFF9</accession>